<dbReference type="AlphaFoldDB" id="A0A0N4VT02"/>
<evidence type="ECO:0000313" key="3">
    <source>
        <dbReference type="WBParaSite" id="HPLM_0000041901-mRNA-1"/>
    </source>
</evidence>
<proteinExistence type="predicted"/>
<accession>A0A0N4VT02</accession>
<reference evidence="3" key="1">
    <citation type="submission" date="2017-02" db="UniProtKB">
        <authorList>
            <consortium name="WormBaseParasite"/>
        </authorList>
    </citation>
    <scope>IDENTIFICATION</scope>
</reference>
<dbReference type="EMBL" id="UZAF01000287">
    <property type="protein sequence ID" value="VDO05344.1"/>
    <property type="molecule type" value="Genomic_DNA"/>
</dbReference>
<protein>
    <submittedName>
        <fullName evidence="3">Secreted protein</fullName>
    </submittedName>
</protein>
<dbReference type="OrthoDB" id="5864494at2759"/>
<sequence length="80" mass="8896">MPEPALVALVTVVPRARHIHLGDIHQLEPHVRCPRSTNPARLGPIHSTVSIFRDCPRRRRVDLSMPPSITSARDSNEACS</sequence>
<reference evidence="1 2" key="2">
    <citation type="submission" date="2018-11" db="EMBL/GenBank/DDBJ databases">
        <authorList>
            <consortium name="Pathogen Informatics"/>
        </authorList>
    </citation>
    <scope>NUCLEOTIDE SEQUENCE [LARGE SCALE GENOMIC DNA]</scope>
    <source>
        <strain evidence="1 2">MHpl1</strain>
    </source>
</reference>
<organism evidence="3">
    <name type="scientific">Haemonchus placei</name>
    <name type="common">Barber's pole worm</name>
    <dbReference type="NCBI Taxonomy" id="6290"/>
    <lineage>
        <taxon>Eukaryota</taxon>
        <taxon>Metazoa</taxon>
        <taxon>Ecdysozoa</taxon>
        <taxon>Nematoda</taxon>
        <taxon>Chromadorea</taxon>
        <taxon>Rhabditida</taxon>
        <taxon>Rhabditina</taxon>
        <taxon>Rhabditomorpha</taxon>
        <taxon>Strongyloidea</taxon>
        <taxon>Trichostrongylidae</taxon>
        <taxon>Haemonchus</taxon>
    </lineage>
</organism>
<dbReference type="Proteomes" id="UP000268014">
    <property type="component" value="Unassembled WGS sequence"/>
</dbReference>
<evidence type="ECO:0000313" key="2">
    <source>
        <dbReference type="Proteomes" id="UP000268014"/>
    </source>
</evidence>
<dbReference type="WBParaSite" id="HPLM_0000041901-mRNA-1">
    <property type="protein sequence ID" value="HPLM_0000041901-mRNA-1"/>
    <property type="gene ID" value="HPLM_0000041901"/>
</dbReference>
<name>A0A0N4VT02_HAEPC</name>
<evidence type="ECO:0000313" key="1">
    <source>
        <dbReference type="EMBL" id="VDO05344.1"/>
    </source>
</evidence>
<gene>
    <name evidence="1" type="ORF">HPLM_LOCUS420</name>
</gene>
<keyword evidence="2" id="KW-1185">Reference proteome</keyword>